<dbReference type="RefSeq" id="WP_326072371.1">
    <property type="nucleotide sequence ID" value="NZ_JARLKY010000026.1"/>
</dbReference>
<evidence type="ECO:0000313" key="2">
    <source>
        <dbReference type="Proteomes" id="UP001338137"/>
    </source>
</evidence>
<gene>
    <name evidence="1" type="ORF">P4I72_13345</name>
</gene>
<dbReference type="PROSITE" id="PS51257">
    <property type="entry name" value="PROKAR_LIPOPROTEIN"/>
    <property type="match status" value="1"/>
</dbReference>
<keyword evidence="2" id="KW-1185">Reference proteome</keyword>
<protein>
    <submittedName>
        <fullName evidence="1">Uncharacterized protein</fullName>
    </submittedName>
</protein>
<name>A0ABU6G1S5_9BACL</name>
<proteinExistence type="predicted"/>
<dbReference type="Proteomes" id="UP001338137">
    <property type="component" value="Unassembled WGS sequence"/>
</dbReference>
<accession>A0ABU6G1S5</accession>
<comment type="caution">
    <text evidence="1">The sequence shown here is derived from an EMBL/GenBank/DDBJ whole genome shotgun (WGS) entry which is preliminary data.</text>
</comment>
<sequence>MQFPKNLQSHISCGAEGFLVGSAAGIGGLACWQAGVRAVCGLSLLTMLKLVPFATLDSCRPPLELAKPAEVRAVCPSIRADYLSNLQNLLKCRLFSNNRLKIRKRCDYAGILGIFSLKLVMSRKKMHNRRNLR</sequence>
<organism evidence="1 2">
    <name type="scientific">Paenibacillus alba</name>
    <dbReference type="NCBI Taxonomy" id="1197127"/>
    <lineage>
        <taxon>Bacteria</taxon>
        <taxon>Bacillati</taxon>
        <taxon>Bacillota</taxon>
        <taxon>Bacilli</taxon>
        <taxon>Bacillales</taxon>
        <taxon>Paenibacillaceae</taxon>
        <taxon>Paenibacillus</taxon>
    </lineage>
</organism>
<evidence type="ECO:0000313" key="1">
    <source>
        <dbReference type="EMBL" id="MEC0228110.1"/>
    </source>
</evidence>
<reference evidence="1 2" key="1">
    <citation type="submission" date="2023-03" db="EMBL/GenBank/DDBJ databases">
        <title>Bacillus Genome Sequencing.</title>
        <authorList>
            <person name="Dunlap C."/>
        </authorList>
    </citation>
    <scope>NUCLEOTIDE SEQUENCE [LARGE SCALE GENOMIC DNA]</scope>
    <source>
        <strain evidence="1 2">BD-533</strain>
    </source>
</reference>
<dbReference type="EMBL" id="JARLKY010000026">
    <property type="protein sequence ID" value="MEC0228110.1"/>
    <property type="molecule type" value="Genomic_DNA"/>
</dbReference>